<evidence type="ECO:0000256" key="2">
    <source>
        <dbReference type="ARBA" id="ARBA00022801"/>
    </source>
</evidence>
<protein>
    <submittedName>
        <fullName evidence="5">Peptidase M20</fullName>
    </submittedName>
</protein>
<dbReference type="SUPFAM" id="SSF53187">
    <property type="entry name" value="Zn-dependent exopeptidases"/>
    <property type="match status" value="1"/>
</dbReference>
<dbReference type="EMBL" id="CP011494">
    <property type="protein sequence ID" value="AKO53647.1"/>
    <property type="molecule type" value="Genomic_DNA"/>
</dbReference>
<accession>A0A0H4IFF9</accession>
<organism evidence="5 6">
    <name type="scientific">Marinobacter psychrophilus</name>
    <dbReference type="NCBI Taxonomy" id="330734"/>
    <lineage>
        <taxon>Bacteria</taxon>
        <taxon>Pseudomonadati</taxon>
        <taxon>Pseudomonadota</taxon>
        <taxon>Gammaproteobacteria</taxon>
        <taxon>Pseudomonadales</taxon>
        <taxon>Marinobacteraceae</taxon>
        <taxon>Marinobacter</taxon>
    </lineage>
</organism>
<evidence type="ECO:0000256" key="1">
    <source>
        <dbReference type="ARBA" id="ARBA00022723"/>
    </source>
</evidence>
<dbReference type="Pfam" id="PF01546">
    <property type="entry name" value="Peptidase_M20"/>
    <property type="match status" value="1"/>
</dbReference>
<dbReference type="InterPro" id="IPR036264">
    <property type="entry name" value="Bact_exopeptidase_dim_dom"/>
</dbReference>
<dbReference type="Proteomes" id="UP000036406">
    <property type="component" value="Chromosome"/>
</dbReference>
<evidence type="ECO:0000256" key="3">
    <source>
        <dbReference type="ARBA" id="ARBA00023285"/>
    </source>
</evidence>
<dbReference type="Gene3D" id="3.40.630.10">
    <property type="entry name" value="Zn peptidases"/>
    <property type="match status" value="2"/>
</dbReference>
<gene>
    <name evidence="5" type="ORF">ABA45_15455</name>
</gene>
<reference evidence="5 6" key="1">
    <citation type="submission" date="2015-05" db="EMBL/GenBank/DDBJ databases">
        <title>Complete genome of Marinobacter psychrophilus strain 20041T isolated from sea-ice of the Canadian Basin.</title>
        <authorList>
            <person name="Song L."/>
            <person name="Ren L."/>
            <person name="Yu Y."/>
            <person name="Wang X."/>
        </authorList>
    </citation>
    <scope>NUCLEOTIDE SEQUENCE [LARGE SCALE GENOMIC DNA]</scope>
    <source>
        <strain evidence="5 6">20041</strain>
    </source>
</reference>
<dbReference type="InterPro" id="IPR050072">
    <property type="entry name" value="Peptidase_M20A"/>
</dbReference>
<sequence length="429" mass="45917">MTINFAESLQASLIGSIDEQEWIDLTIEMVAIGQPNSTNPLDPDIPAGEEEAYALFVAGKLESMGFEVKKYASQSKRPNIVGVLKGEGGGPSLMINDHLDTYPAVEPERWDKCGGDPFKATRHGDWIYGRGTSDTRANLAASLLAVKAVLDSGVRLKGDLICCYTVDEEKDGVHGSIYLTKTIGISADHSITIEPTAWGKSAEDWGMNLSVANSGHCLVRLVVRGIKSHIWRPDTGVNAISEASELVPVINAMAFRHNPSEFPGHTPPCACVVRMAGGLPGEMQFTPDSCELTLAVVGILPGMTIESVVEDISATVSETLIGHKDTEFEVAQLFGSLFVNGTEPVPMQEEPNVSLAAAYRKVLGEAPIPNRKNAFNDTIRFREAGMNAVTFGPGEDGWSPVNESISITKSVAAMKILALAIPNILGVAE</sequence>
<evidence type="ECO:0000313" key="6">
    <source>
        <dbReference type="Proteomes" id="UP000036406"/>
    </source>
</evidence>
<dbReference type="Gene3D" id="3.30.70.360">
    <property type="match status" value="1"/>
</dbReference>
<feature type="domain" description="Peptidase M20 dimerisation" evidence="4">
    <location>
        <begin position="212"/>
        <end position="320"/>
    </location>
</feature>
<dbReference type="AlphaFoldDB" id="A0A0H4IFF9"/>
<dbReference type="STRING" id="330734.ABA45_15455"/>
<name>A0A0H4IFF9_9GAMM</name>
<keyword evidence="3" id="KW-0170">Cobalt</keyword>
<keyword evidence="2" id="KW-0378">Hydrolase</keyword>
<evidence type="ECO:0000313" key="5">
    <source>
        <dbReference type="EMBL" id="AKO53647.1"/>
    </source>
</evidence>
<dbReference type="Pfam" id="PF07687">
    <property type="entry name" value="M20_dimer"/>
    <property type="match status" value="1"/>
</dbReference>
<dbReference type="PATRIC" id="fig|330734.3.peg.3252"/>
<dbReference type="InterPro" id="IPR011650">
    <property type="entry name" value="Peptidase_M20_dimer"/>
</dbReference>
<dbReference type="RefSeq" id="WP_048387613.1">
    <property type="nucleotide sequence ID" value="NZ_CP011494.1"/>
</dbReference>
<dbReference type="GO" id="GO:0046872">
    <property type="term" value="F:metal ion binding"/>
    <property type="evidence" value="ECO:0007669"/>
    <property type="project" value="UniProtKB-KW"/>
</dbReference>
<dbReference type="PANTHER" id="PTHR43808">
    <property type="entry name" value="ACETYLORNITHINE DEACETYLASE"/>
    <property type="match status" value="1"/>
</dbReference>
<dbReference type="KEGG" id="mpq:ABA45_15455"/>
<keyword evidence="6" id="KW-1185">Reference proteome</keyword>
<dbReference type="SUPFAM" id="SSF55031">
    <property type="entry name" value="Bacterial exopeptidase dimerisation domain"/>
    <property type="match status" value="1"/>
</dbReference>
<dbReference type="InterPro" id="IPR002933">
    <property type="entry name" value="Peptidase_M20"/>
</dbReference>
<evidence type="ECO:0000259" key="4">
    <source>
        <dbReference type="Pfam" id="PF07687"/>
    </source>
</evidence>
<proteinExistence type="predicted"/>
<dbReference type="GO" id="GO:0016787">
    <property type="term" value="F:hydrolase activity"/>
    <property type="evidence" value="ECO:0007669"/>
    <property type="project" value="UniProtKB-KW"/>
</dbReference>
<keyword evidence="1" id="KW-0479">Metal-binding</keyword>